<evidence type="ECO:0000313" key="3">
    <source>
        <dbReference type="Proteomes" id="UP000265520"/>
    </source>
</evidence>
<dbReference type="InterPro" id="IPR029472">
    <property type="entry name" value="Copia-like_N"/>
</dbReference>
<evidence type="ECO:0000259" key="1">
    <source>
        <dbReference type="Pfam" id="PF14244"/>
    </source>
</evidence>
<accession>A0A392P3C7</accession>
<feature type="domain" description="Retrotransposon Copia-like N-terminal" evidence="1">
    <location>
        <begin position="27"/>
        <end position="73"/>
    </location>
</feature>
<dbReference type="EMBL" id="LXQA010061953">
    <property type="protein sequence ID" value="MCI06477.1"/>
    <property type="molecule type" value="Genomic_DNA"/>
</dbReference>
<sequence length="125" mass="13892">MPPRVAPVAPAAPVDPVLDQTSPFYVHPSDGPTSVIVTPVLTGSNYHSWARSMRRALGGKMKFDFVDGSIPVPIDPFDPSLRAWSRRNMLVHSWILNSVSESIAQSIVFMENAIDVWNDLEERFS</sequence>
<reference evidence="2 3" key="1">
    <citation type="journal article" date="2018" name="Front. Plant Sci.">
        <title>Red Clover (Trifolium pratense) and Zigzag Clover (T. medium) - A Picture of Genomic Similarities and Differences.</title>
        <authorList>
            <person name="Dluhosova J."/>
            <person name="Istvanek J."/>
            <person name="Nedelnik J."/>
            <person name="Repkova J."/>
        </authorList>
    </citation>
    <scope>NUCLEOTIDE SEQUENCE [LARGE SCALE GENOMIC DNA]</scope>
    <source>
        <strain evidence="3">cv. 10/8</strain>
        <tissue evidence="2">Leaf</tissue>
    </source>
</reference>
<dbReference type="AlphaFoldDB" id="A0A392P3C7"/>
<dbReference type="Proteomes" id="UP000265520">
    <property type="component" value="Unassembled WGS sequence"/>
</dbReference>
<dbReference type="PANTHER" id="PTHR37610:SF55">
    <property type="entry name" value="RETROTRANSPOSON COPIA-LIKE N-TERMINAL DOMAIN-CONTAINING PROTEIN"/>
    <property type="match status" value="1"/>
</dbReference>
<dbReference type="Pfam" id="PF14244">
    <property type="entry name" value="Retrotran_gag_3"/>
    <property type="match status" value="1"/>
</dbReference>
<comment type="caution">
    <text evidence="2">The sequence shown here is derived from an EMBL/GenBank/DDBJ whole genome shotgun (WGS) entry which is preliminary data.</text>
</comment>
<proteinExistence type="predicted"/>
<evidence type="ECO:0000313" key="2">
    <source>
        <dbReference type="EMBL" id="MCI06477.1"/>
    </source>
</evidence>
<feature type="non-terminal residue" evidence="2">
    <location>
        <position position="125"/>
    </location>
</feature>
<name>A0A392P3C7_9FABA</name>
<keyword evidence="3" id="KW-1185">Reference proteome</keyword>
<organism evidence="2 3">
    <name type="scientific">Trifolium medium</name>
    <dbReference type="NCBI Taxonomy" id="97028"/>
    <lineage>
        <taxon>Eukaryota</taxon>
        <taxon>Viridiplantae</taxon>
        <taxon>Streptophyta</taxon>
        <taxon>Embryophyta</taxon>
        <taxon>Tracheophyta</taxon>
        <taxon>Spermatophyta</taxon>
        <taxon>Magnoliopsida</taxon>
        <taxon>eudicotyledons</taxon>
        <taxon>Gunneridae</taxon>
        <taxon>Pentapetalae</taxon>
        <taxon>rosids</taxon>
        <taxon>fabids</taxon>
        <taxon>Fabales</taxon>
        <taxon>Fabaceae</taxon>
        <taxon>Papilionoideae</taxon>
        <taxon>50 kb inversion clade</taxon>
        <taxon>NPAAA clade</taxon>
        <taxon>Hologalegina</taxon>
        <taxon>IRL clade</taxon>
        <taxon>Trifolieae</taxon>
        <taxon>Trifolium</taxon>
    </lineage>
</organism>
<dbReference type="PANTHER" id="PTHR37610">
    <property type="entry name" value="CCHC-TYPE DOMAIN-CONTAINING PROTEIN"/>
    <property type="match status" value="1"/>
</dbReference>
<protein>
    <submittedName>
        <fullName evidence="2">Retrovirus-related Pol polyprotein from transposon TNT 1-94</fullName>
    </submittedName>
</protein>